<dbReference type="AlphaFoldDB" id="A0AAW0R9K2"/>
<comment type="caution">
    <text evidence="2">The sequence shown here is derived from an EMBL/GenBank/DDBJ whole genome shotgun (WGS) entry which is preliminary data.</text>
</comment>
<reference evidence="2 3" key="1">
    <citation type="submission" date="2023-01" db="EMBL/GenBank/DDBJ databases">
        <title>Analysis of 21 Apiospora genomes using comparative genomics revels a genus with tremendous synthesis potential of carbohydrate active enzymes and secondary metabolites.</title>
        <authorList>
            <person name="Sorensen T."/>
        </authorList>
    </citation>
    <scope>NUCLEOTIDE SEQUENCE [LARGE SCALE GENOMIC DNA]</scope>
    <source>
        <strain evidence="2 3">CBS 117206</strain>
    </source>
</reference>
<dbReference type="Pfam" id="PF16313">
    <property type="entry name" value="DUF4953"/>
    <property type="match status" value="1"/>
</dbReference>
<dbReference type="InterPro" id="IPR024079">
    <property type="entry name" value="MetalloPept_cat_dom_sf"/>
</dbReference>
<protein>
    <recommendedName>
        <fullName evidence="1">EcxA zinc-binding domain-containing protein</fullName>
    </recommendedName>
</protein>
<organism evidence="2 3">
    <name type="scientific">Apiospora kogelbergensis</name>
    <dbReference type="NCBI Taxonomy" id="1337665"/>
    <lineage>
        <taxon>Eukaryota</taxon>
        <taxon>Fungi</taxon>
        <taxon>Dikarya</taxon>
        <taxon>Ascomycota</taxon>
        <taxon>Pezizomycotina</taxon>
        <taxon>Sordariomycetes</taxon>
        <taxon>Xylariomycetidae</taxon>
        <taxon>Amphisphaeriales</taxon>
        <taxon>Apiosporaceae</taxon>
        <taxon>Apiospora</taxon>
    </lineage>
</organism>
<evidence type="ECO:0000313" key="3">
    <source>
        <dbReference type="Proteomes" id="UP001392437"/>
    </source>
</evidence>
<accession>A0AAW0R9K2</accession>
<sequence>MVCHARPGLANEDVASPIGLLVPLAQYSIALSSVAESGVRDGNDAASNAPQEDGYTETTIPCITESPLLHLDSVRVGTGKTIHLWKHNTELRYAIDKDSFMPEDRLWVQLNMLHAVCQWEGEGVRFKEVDHEDEFNFVVKYSQGEIFDDCLGRSFFPGATKRKLYIYALALTSENRNYLAGLLAHELGHIMGLRHEFAAEREKKVRSYLFGEKNKFSVMNYFEHPSQWGVQSQDRHELASLYALTENEYNGVPIVRHGALELRRSRKHL</sequence>
<keyword evidence="3" id="KW-1185">Reference proteome</keyword>
<dbReference type="SUPFAM" id="SSF55486">
    <property type="entry name" value="Metalloproteases ('zincins'), catalytic domain"/>
    <property type="match status" value="1"/>
</dbReference>
<feature type="domain" description="EcxA zinc-binding" evidence="1">
    <location>
        <begin position="177"/>
        <end position="239"/>
    </location>
</feature>
<name>A0AAW0R9K2_9PEZI</name>
<evidence type="ECO:0000259" key="1">
    <source>
        <dbReference type="Pfam" id="PF16313"/>
    </source>
</evidence>
<evidence type="ECO:0000313" key="2">
    <source>
        <dbReference type="EMBL" id="KAK8130445.1"/>
    </source>
</evidence>
<dbReference type="Proteomes" id="UP001392437">
    <property type="component" value="Unassembled WGS sequence"/>
</dbReference>
<proteinExistence type="predicted"/>
<dbReference type="Gene3D" id="3.40.390.10">
    <property type="entry name" value="Collagenase (Catalytic Domain)"/>
    <property type="match status" value="1"/>
</dbReference>
<dbReference type="GO" id="GO:0008237">
    <property type="term" value="F:metallopeptidase activity"/>
    <property type="evidence" value="ECO:0007669"/>
    <property type="project" value="InterPro"/>
</dbReference>
<gene>
    <name evidence="2" type="ORF">PG999_002825</name>
</gene>
<dbReference type="InterPro" id="IPR032534">
    <property type="entry name" value="EcxA_zinc-bd"/>
</dbReference>
<dbReference type="EMBL" id="JAQQWP010000002">
    <property type="protein sequence ID" value="KAK8130445.1"/>
    <property type="molecule type" value="Genomic_DNA"/>
</dbReference>